<dbReference type="KEGG" id="acan:ACA1_073640"/>
<accession>L8HDW8</accession>
<reference evidence="2 3" key="1">
    <citation type="journal article" date="2013" name="Genome Biol.">
        <title>Genome of Acanthamoeba castellanii highlights extensive lateral gene transfer and early evolution of tyrosine kinase signaling.</title>
        <authorList>
            <person name="Clarke M."/>
            <person name="Lohan A.J."/>
            <person name="Liu B."/>
            <person name="Lagkouvardos I."/>
            <person name="Roy S."/>
            <person name="Zafar N."/>
            <person name="Bertelli C."/>
            <person name="Schilde C."/>
            <person name="Kianianmomeni A."/>
            <person name="Burglin T.R."/>
            <person name="Frech C."/>
            <person name="Turcotte B."/>
            <person name="Kopec K.O."/>
            <person name="Synnott J.M."/>
            <person name="Choo C."/>
            <person name="Paponov I."/>
            <person name="Finkler A."/>
            <person name="Soon Heng Tan C."/>
            <person name="Hutchins A.P."/>
            <person name="Weinmeier T."/>
            <person name="Rattei T."/>
            <person name="Chu J.S."/>
            <person name="Gimenez G."/>
            <person name="Irimia M."/>
            <person name="Rigden D.J."/>
            <person name="Fitzpatrick D.A."/>
            <person name="Lorenzo-Morales J."/>
            <person name="Bateman A."/>
            <person name="Chiu C.H."/>
            <person name="Tang P."/>
            <person name="Hegemann P."/>
            <person name="Fromm H."/>
            <person name="Raoult D."/>
            <person name="Greub G."/>
            <person name="Miranda-Saavedra D."/>
            <person name="Chen N."/>
            <person name="Nash P."/>
            <person name="Ginger M.L."/>
            <person name="Horn M."/>
            <person name="Schaap P."/>
            <person name="Caler L."/>
            <person name="Loftus B."/>
        </authorList>
    </citation>
    <scope>NUCLEOTIDE SEQUENCE [LARGE SCALE GENOMIC DNA]</scope>
    <source>
        <strain evidence="2 3">Neff</strain>
    </source>
</reference>
<name>L8HDW8_ACACF</name>
<evidence type="ECO:0000313" key="3">
    <source>
        <dbReference type="Proteomes" id="UP000011083"/>
    </source>
</evidence>
<organism evidence="2 3">
    <name type="scientific">Acanthamoeba castellanii (strain ATCC 30010 / Neff)</name>
    <dbReference type="NCBI Taxonomy" id="1257118"/>
    <lineage>
        <taxon>Eukaryota</taxon>
        <taxon>Amoebozoa</taxon>
        <taxon>Discosea</taxon>
        <taxon>Longamoebia</taxon>
        <taxon>Centramoebida</taxon>
        <taxon>Acanthamoebidae</taxon>
        <taxon>Acanthamoeba</taxon>
    </lineage>
</organism>
<feature type="region of interest" description="Disordered" evidence="1">
    <location>
        <begin position="1"/>
        <end position="102"/>
    </location>
</feature>
<gene>
    <name evidence="2" type="ORF">ACA1_073640</name>
</gene>
<feature type="non-terminal residue" evidence="2">
    <location>
        <position position="1"/>
    </location>
</feature>
<evidence type="ECO:0000256" key="1">
    <source>
        <dbReference type="SAM" id="MobiDB-lite"/>
    </source>
</evidence>
<proteinExistence type="predicted"/>
<dbReference type="GeneID" id="14924703"/>
<dbReference type="AlphaFoldDB" id="L8HDW8"/>
<feature type="region of interest" description="Disordered" evidence="1">
    <location>
        <begin position="116"/>
        <end position="136"/>
    </location>
</feature>
<evidence type="ECO:0000313" key="2">
    <source>
        <dbReference type="EMBL" id="ELR23719.1"/>
    </source>
</evidence>
<sequence>HGHNKHMGTTSYTARGRKRSRERTDHITHSSYARQAHHNHHQGANRDKRSRREDKPGQELPPRAEREPHDRIPDEARDVPEAGHPQRDEKKRRVEDEDRTWLDQEQQEWARIRTLTDKHLSNGEQPPQTCNKEKRTTDERLNLAWHRLPTPFIFKLAEVPYTTLASASGANMTALVEKNLQRKRIQLQRTVERQGDDGSSTEAKSGSSQVDQLKVVNALLNWCHSDLFPFLTKVDLMTHTADSMGRASYLYQHLLLPLYSRIAAPQ</sequence>
<feature type="compositionally biased region" description="Basic and acidic residues" evidence="1">
    <location>
        <begin position="44"/>
        <end position="102"/>
    </location>
</feature>
<dbReference type="Proteomes" id="UP000011083">
    <property type="component" value="Unassembled WGS sequence"/>
</dbReference>
<dbReference type="VEuPathDB" id="AmoebaDB:ACA1_073640"/>
<dbReference type="RefSeq" id="XP_004353247.1">
    <property type="nucleotide sequence ID" value="XM_004353195.1"/>
</dbReference>
<keyword evidence="3" id="KW-1185">Reference proteome</keyword>
<protein>
    <submittedName>
        <fullName evidence="2">Uncharacterized protein</fullName>
    </submittedName>
</protein>
<dbReference type="EMBL" id="KB007857">
    <property type="protein sequence ID" value="ELR23719.1"/>
    <property type="molecule type" value="Genomic_DNA"/>
</dbReference>